<reference evidence="1" key="1">
    <citation type="submission" date="2023-03" db="UniProtKB">
        <authorList>
            <consortium name="EnsemblPlants"/>
        </authorList>
    </citation>
    <scope>IDENTIFICATION</scope>
</reference>
<dbReference type="Gramene" id="MELO3C032459.2.1">
    <property type="protein sequence ID" value="MELO3C032459.2.1"/>
    <property type="gene ID" value="MELO3C032459.2"/>
</dbReference>
<accession>A0A9I9EDY5</accession>
<organism evidence="1">
    <name type="scientific">Cucumis melo</name>
    <name type="common">Muskmelon</name>
    <dbReference type="NCBI Taxonomy" id="3656"/>
    <lineage>
        <taxon>Eukaryota</taxon>
        <taxon>Viridiplantae</taxon>
        <taxon>Streptophyta</taxon>
        <taxon>Embryophyta</taxon>
        <taxon>Tracheophyta</taxon>
        <taxon>Spermatophyta</taxon>
        <taxon>Magnoliopsida</taxon>
        <taxon>eudicotyledons</taxon>
        <taxon>Gunneridae</taxon>
        <taxon>Pentapetalae</taxon>
        <taxon>rosids</taxon>
        <taxon>fabids</taxon>
        <taxon>Cucurbitales</taxon>
        <taxon>Cucurbitaceae</taxon>
        <taxon>Benincaseae</taxon>
        <taxon>Cucumis</taxon>
    </lineage>
</organism>
<proteinExistence type="predicted"/>
<dbReference type="EnsemblPlants" id="MELO3C032459.2.1">
    <property type="protein sequence ID" value="MELO3C032459.2.1"/>
    <property type="gene ID" value="MELO3C032459.2"/>
</dbReference>
<dbReference type="AlphaFoldDB" id="A0A9I9EDY5"/>
<protein>
    <submittedName>
        <fullName evidence="1">Uncharacterized protein</fullName>
    </submittedName>
</protein>
<evidence type="ECO:0000313" key="1">
    <source>
        <dbReference type="EnsemblPlants" id="MELO3C032459.2.1"/>
    </source>
</evidence>
<name>A0A9I9EDY5_CUCME</name>
<sequence>MMMMLAFGAGYYDSGVSPSSSYMDVGLSTSYMHGHERGYEEYNKYLYHEAPAKVSYRQEYQ</sequence>